<feature type="compositionally biased region" description="Acidic residues" evidence="1">
    <location>
        <begin position="165"/>
        <end position="174"/>
    </location>
</feature>
<feature type="compositionally biased region" description="Basic and acidic residues" evidence="1">
    <location>
        <begin position="112"/>
        <end position="123"/>
    </location>
</feature>
<dbReference type="EMBL" id="SPAZ01000323">
    <property type="protein sequence ID" value="TQE18835.1"/>
    <property type="molecule type" value="Genomic_DNA"/>
</dbReference>
<dbReference type="Proteomes" id="UP000318720">
    <property type="component" value="Unassembled WGS sequence"/>
</dbReference>
<evidence type="ECO:0000256" key="1">
    <source>
        <dbReference type="SAM" id="MobiDB-lite"/>
    </source>
</evidence>
<reference evidence="2 3" key="1">
    <citation type="submission" date="2019-03" db="EMBL/GenBank/DDBJ databases">
        <title>Comparative genomic analyses of the sweetpotato soil rot pathogen, Streptomyces ipomoeae.</title>
        <authorList>
            <person name="Ruschel Soares N."/>
            <person name="Badger J.H."/>
            <person name="Huguet-Tapia J.C."/>
            <person name="Clark C.A."/>
            <person name="Pettis G.S."/>
        </authorList>
    </citation>
    <scope>NUCLEOTIDE SEQUENCE [LARGE SCALE GENOMIC DNA]</scope>
    <source>
        <strain evidence="2 3">88-35</strain>
    </source>
</reference>
<protein>
    <submittedName>
        <fullName evidence="2">DNA primase</fullName>
    </submittedName>
</protein>
<feature type="region of interest" description="Disordered" evidence="1">
    <location>
        <begin position="100"/>
        <end position="258"/>
    </location>
</feature>
<dbReference type="RefSeq" id="WP_141585796.1">
    <property type="nucleotide sequence ID" value="NZ_SPAZ01000323.1"/>
</dbReference>
<comment type="caution">
    <text evidence="2">The sequence shown here is derived from an EMBL/GenBank/DDBJ whole genome shotgun (WGS) entry which is preliminary data.</text>
</comment>
<feature type="compositionally biased region" description="Gly residues" evidence="1">
    <location>
        <begin position="144"/>
        <end position="157"/>
    </location>
</feature>
<accession>A0AAE9AWU2</accession>
<proteinExistence type="predicted"/>
<dbReference type="AlphaFoldDB" id="A0AAE9AWU2"/>
<evidence type="ECO:0000313" key="2">
    <source>
        <dbReference type="EMBL" id="TQE18835.1"/>
    </source>
</evidence>
<evidence type="ECO:0000313" key="3">
    <source>
        <dbReference type="Proteomes" id="UP000318720"/>
    </source>
</evidence>
<sequence length="258" mass="27584">MNRRLGLGLAIGAGYVLGRTKKTKPAFAVGTVVAGKRMRLSPRALADLVSHHLRNTPQVKEIKEIGDQLHEDLRGIGKTATAALLERRLESLATRLHDRTERIRNQLGPHTLEGRDSGRTPERSEEDAAEDSAPPAFEERGPGRSPGDGTGRGGGGEEPMADHDVPEDEWEQEPEPPRQKPAKKPAAKKSPAKKTAAKKTAAPAKKAARKTTAKKATATKTSAKKATARKTAPTEAAAKTAARRTTRSRSPKEGGGDD</sequence>
<gene>
    <name evidence="2" type="ORF">Sipo8835_40180</name>
</gene>
<organism evidence="2 3">
    <name type="scientific">Streptomyces ipomoeae</name>
    <dbReference type="NCBI Taxonomy" id="103232"/>
    <lineage>
        <taxon>Bacteria</taxon>
        <taxon>Bacillati</taxon>
        <taxon>Actinomycetota</taxon>
        <taxon>Actinomycetes</taxon>
        <taxon>Kitasatosporales</taxon>
        <taxon>Streptomycetaceae</taxon>
        <taxon>Streptomyces</taxon>
    </lineage>
</organism>
<name>A0AAE9AWU2_9ACTN</name>
<feature type="compositionally biased region" description="Basic residues" evidence="1">
    <location>
        <begin position="180"/>
        <end position="197"/>
    </location>
</feature>
<feature type="compositionally biased region" description="Low complexity" evidence="1">
    <location>
        <begin position="229"/>
        <end position="240"/>
    </location>
</feature>